<organism evidence="2 3">
    <name type="scientific">Pseudocalidococcus azoricus BACA0444</name>
    <dbReference type="NCBI Taxonomy" id="2918990"/>
    <lineage>
        <taxon>Bacteria</taxon>
        <taxon>Bacillati</taxon>
        <taxon>Cyanobacteriota</taxon>
        <taxon>Cyanophyceae</taxon>
        <taxon>Acaryochloridales</taxon>
        <taxon>Thermosynechococcaceae</taxon>
        <taxon>Pseudocalidococcus</taxon>
        <taxon>Pseudocalidococcus azoricus</taxon>
    </lineage>
</organism>
<dbReference type="InterPro" id="IPR029044">
    <property type="entry name" value="Nucleotide-diphossugar_trans"/>
</dbReference>
<dbReference type="Proteomes" id="UP001268256">
    <property type="component" value="Unassembled WGS sequence"/>
</dbReference>
<reference evidence="3" key="1">
    <citation type="submission" date="2023-07" db="EMBL/GenBank/DDBJ databases">
        <authorList>
            <person name="Luz R."/>
            <person name="Cordeiro R."/>
            <person name="Fonseca A."/>
            <person name="Goncalves V."/>
        </authorList>
    </citation>
    <scope>NUCLEOTIDE SEQUENCE [LARGE SCALE GENOMIC DNA]</scope>
    <source>
        <strain evidence="3">BACA0444</strain>
    </source>
</reference>
<dbReference type="SUPFAM" id="SSF53448">
    <property type="entry name" value="Nucleotide-diphospho-sugar transferases"/>
    <property type="match status" value="1"/>
</dbReference>
<dbReference type="CDD" id="cd04196">
    <property type="entry name" value="GT_2_like_d"/>
    <property type="match status" value="1"/>
</dbReference>
<accession>A0AAE4JV40</accession>
<dbReference type="EMBL" id="JAVMIP010000002">
    <property type="protein sequence ID" value="MDS3859995.1"/>
    <property type="molecule type" value="Genomic_DNA"/>
</dbReference>
<keyword evidence="3" id="KW-1185">Reference proteome</keyword>
<evidence type="ECO:0000259" key="1">
    <source>
        <dbReference type="Pfam" id="PF00535"/>
    </source>
</evidence>
<dbReference type="RefSeq" id="WP_322877284.1">
    <property type="nucleotide sequence ID" value="NZ_JAVMIP010000002.1"/>
</dbReference>
<protein>
    <submittedName>
        <fullName evidence="2">Glycosyltransferase family 2 protein</fullName>
    </submittedName>
</protein>
<dbReference type="PANTHER" id="PTHR22916:SF3">
    <property type="entry name" value="UDP-GLCNAC:BETAGAL BETA-1,3-N-ACETYLGLUCOSAMINYLTRANSFERASE-LIKE PROTEIN 1"/>
    <property type="match status" value="1"/>
</dbReference>
<proteinExistence type="predicted"/>
<name>A0AAE4JV40_9CYAN</name>
<gene>
    <name evidence="2" type="ORF">RIF25_04145</name>
</gene>
<feature type="domain" description="Glycosyltransferase 2-like" evidence="1">
    <location>
        <begin position="10"/>
        <end position="137"/>
    </location>
</feature>
<dbReference type="PANTHER" id="PTHR22916">
    <property type="entry name" value="GLYCOSYLTRANSFERASE"/>
    <property type="match status" value="1"/>
</dbReference>
<dbReference type="InterPro" id="IPR001173">
    <property type="entry name" value="Glyco_trans_2-like"/>
</dbReference>
<evidence type="ECO:0000313" key="2">
    <source>
        <dbReference type="EMBL" id="MDS3859995.1"/>
    </source>
</evidence>
<dbReference type="GO" id="GO:0016758">
    <property type="term" value="F:hexosyltransferase activity"/>
    <property type="evidence" value="ECO:0007669"/>
    <property type="project" value="UniProtKB-ARBA"/>
</dbReference>
<sequence>MSKFQNKVEILLPVYNGSSFVESQVLSLLDQSLTNYLVRIIDDCSDDHSTQIINKIISSYPQHISLYIQWINVGVLESINALFSGAKSKYIFFSDQDDVWLSHKMEISLKKMQEMEAIYGSYTPILVHTDLTVVDQDLNLLHPSFRHYQNLDPNPPKLLPRLLVQNFVTGCTVLINKPLKDLVSPIPPEAIMHDWWIALTAATFGKIAYISEPTVLYRQHQKNNVGARQWGLNYILSRLRNLEKVRIDIQKTIIQAKKFRETFQDHLLPEQLKIIDTYINLPNQAWSTRKYQMIKYGFYQPTRLKNLGFFLLI</sequence>
<dbReference type="Pfam" id="PF00535">
    <property type="entry name" value="Glycos_transf_2"/>
    <property type="match status" value="1"/>
</dbReference>
<dbReference type="AlphaFoldDB" id="A0AAE4JV40"/>
<evidence type="ECO:0000313" key="3">
    <source>
        <dbReference type="Proteomes" id="UP001268256"/>
    </source>
</evidence>
<comment type="caution">
    <text evidence="2">The sequence shown here is derived from an EMBL/GenBank/DDBJ whole genome shotgun (WGS) entry which is preliminary data.</text>
</comment>
<dbReference type="Gene3D" id="3.90.550.10">
    <property type="entry name" value="Spore Coat Polysaccharide Biosynthesis Protein SpsA, Chain A"/>
    <property type="match status" value="1"/>
</dbReference>